<dbReference type="EMBL" id="KZ852070">
    <property type="protein sequence ID" value="RDH29081.1"/>
    <property type="molecule type" value="Genomic_DNA"/>
</dbReference>
<evidence type="ECO:0000256" key="1">
    <source>
        <dbReference type="SAM" id="MobiDB-lite"/>
    </source>
</evidence>
<keyword evidence="3" id="KW-1185">Reference proteome</keyword>
<dbReference type="AlphaFoldDB" id="A0A3F3PQ57"/>
<sequence length="102" mass="11309">MVRSMTRARCRQRSPPNISSTGPHHPPVTCLSTHPTLKTHPKPSCVCSLVIPLTFVSGTFRQRRGRTEQSTTRCSIGFVTKPLPLSSVLKTSLSLRQKLTIK</sequence>
<feature type="region of interest" description="Disordered" evidence="1">
    <location>
        <begin position="1"/>
        <end position="40"/>
    </location>
</feature>
<accession>A0A3F3PQ57</accession>
<name>A0A3F3PQ57_9EURO</name>
<dbReference type="GeneID" id="38136033"/>
<reference evidence="2 3" key="1">
    <citation type="submission" date="2018-07" db="EMBL/GenBank/DDBJ databases">
        <title>The genomes of Aspergillus section Nigri reveals drivers in fungal speciation.</title>
        <authorList>
            <consortium name="DOE Joint Genome Institute"/>
            <person name="Vesth T.C."/>
            <person name="Nybo J."/>
            <person name="Theobald S."/>
            <person name="Brandl J."/>
            <person name="Frisvad J.C."/>
            <person name="Nielsen K.F."/>
            <person name="Lyhne E.K."/>
            <person name="Kogle M.E."/>
            <person name="Kuo A."/>
            <person name="Riley R."/>
            <person name="Clum A."/>
            <person name="Nolan M."/>
            <person name="Lipzen A."/>
            <person name="Salamov A."/>
            <person name="Henrissat B."/>
            <person name="Wiebenga A."/>
            <person name="De vries R.P."/>
            <person name="Grigoriev I.V."/>
            <person name="Mortensen U.H."/>
            <person name="Andersen M.R."/>
            <person name="Baker S.E."/>
        </authorList>
    </citation>
    <scope>NUCLEOTIDE SEQUENCE [LARGE SCALE GENOMIC DNA]</scope>
    <source>
        <strain evidence="2 3">CBS 139.54b</strain>
    </source>
</reference>
<evidence type="ECO:0000313" key="3">
    <source>
        <dbReference type="Proteomes" id="UP000253729"/>
    </source>
</evidence>
<dbReference type="RefSeq" id="XP_026622103.1">
    <property type="nucleotide sequence ID" value="XM_026767677.1"/>
</dbReference>
<protein>
    <submittedName>
        <fullName evidence="2">Uncharacterized protein</fullName>
    </submittedName>
</protein>
<gene>
    <name evidence="2" type="ORF">BDQ94DRAFT_150945</name>
</gene>
<proteinExistence type="predicted"/>
<feature type="compositionally biased region" description="Basic residues" evidence="1">
    <location>
        <begin position="1"/>
        <end position="12"/>
    </location>
</feature>
<dbReference type="Proteomes" id="UP000253729">
    <property type="component" value="Unassembled WGS sequence"/>
</dbReference>
<organism evidence="2 3">
    <name type="scientific">Aspergillus welwitschiae</name>
    <dbReference type="NCBI Taxonomy" id="1341132"/>
    <lineage>
        <taxon>Eukaryota</taxon>
        <taxon>Fungi</taxon>
        <taxon>Dikarya</taxon>
        <taxon>Ascomycota</taxon>
        <taxon>Pezizomycotina</taxon>
        <taxon>Eurotiomycetes</taxon>
        <taxon>Eurotiomycetidae</taxon>
        <taxon>Eurotiales</taxon>
        <taxon>Aspergillaceae</taxon>
        <taxon>Aspergillus</taxon>
        <taxon>Aspergillus subgen. Circumdati</taxon>
    </lineage>
</organism>
<evidence type="ECO:0000313" key="2">
    <source>
        <dbReference type="EMBL" id="RDH29081.1"/>
    </source>
</evidence>